<dbReference type="GO" id="GO:0005737">
    <property type="term" value="C:cytoplasm"/>
    <property type="evidence" value="ECO:0007669"/>
    <property type="project" value="TreeGrafter"/>
</dbReference>
<evidence type="ECO:0000313" key="12">
    <source>
        <dbReference type="Proteomes" id="UP000272942"/>
    </source>
</evidence>
<keyword evidence="3 8" id="KW-0479">Metal-binding</keyword>
<dbReference type="InterPro" id="IPR009078">
    <property type="entry name" value="Ferritin-like_SF"/>
</dbReference>
<dbReference type="Gene3D" id="1.20.1260.10">
    <property type="match status" value="1"/>
</dbReference>
<evidence type="ECO:0000259" key="10">
    <source>
        <dbReference type="PROSITE" id="PS50905"/>
    </source>
</evidence>
<evidence type="ECO:0000256" key="7">
    <source>
        <dbReference type="ARBA" id="ARBA00047990"/>
    </source>
</evidence>
<dbReference type="EC" id="1.16.3.1" evidence="9"/>
<evidence type="ECO:0000313" key="11">
    <source>
        <dbReference type="EMBL" id="VDP74506.1"/>
    </source>
</evidence>
<dbReference type="PANTHER" id="PTHR11431">
    <property type="entry name" value="FERRITIN"/>
    <property type="match status" value="1"/>
</dbReference>
<organism evidence="13">
    <name type="scientific">Echinostoma caproni</name>
    <dbReference type="NCBI Taxonomy" id="27848"/>
    <lineage>
        <taxon>Eukaryota</taxon>
        <taxon>Metazoa</taxon>
        <taxon>Spiralia</taxon>
        <taxon>Lophotrochozoa</taxon>
        <taxon>Platyhelminthes</taxon>
        <taxon>Trematoda</taxon>
        <taxon>Digenea</taxon>
        <taxon>Plagiorchiida</taxon>
        <taxon>Echinostomata</taxon>
        <taxon>Echinostomatoidea</taxon>
        <taxon>Echinostomatidae</taxon>
        <taxon>Echinostoma</taxon>
    </lineage>
</organism>
<evidence type="ECO:0000256" key="8">
    <source>
        <dbReference type="PIRSR" id="PIRSR601519-1"/>
    </source>
</evidence>
<evidence type="ECO:0000313" key="13">
    <source>
        <dbReference type="WBParaSite" id="ECPE_0000510101-mRNA-1"/>
    </source>
</evidence>
<keyword evidence="4 9" id="KW-0560">Oxidoreductase</keyword>
<dbReference type="OrthoDB" id="186462at2759"/>
<dbReference type="PROSITE" id="PS50905">
    <property type="entry name" value="FERRITIN_LIKE"/>
    <property type="match status" value="1"/>
</dbReference>
<protein>
    <recommendedName>
        <fullName evidence="9">Ferritin</fullName>
        <ecNumber evidence="9">1.16.3.1</ecNumber>
    </recommendedName>
</protein>
<evidence type="ECO:0000256" key="4">
    <source>
        <dbReference type="ARBA" id="ARBA00023002"/>
    </source>
</evidence>
<comment type="catalytic activity">
    <reaction evidence="7 9">
        <text>4 Fe(2+) + O2 + 4 H(+) = 4 Fe(3+) + 2 H2O</text>
        <dbReference type="Rhea" id="RHEA:11148"/>
        <dbReference type="ChEBI" id="CHEBI:15377"/>
        <dbReference type="ChEBI" id="CHEBI:15378"/>
        <dbReference type="ChEBI" id="CHEBI:15379"/>
        <dbReference type="ChEBI" id="CHEBI:29033"/>
        <dbReference type="ChEBI" id="CHEBI:29034"/>
        <dbReference type="EC" id="1.16.3.1"/>
    </reaction>
</comment>
<feature type="binding site" evidence="8">
    <location>
        <position position="107"/>
    </location>
    <ligand>
        <name>Fe cation</name>
        <dbReference type="ChEBI" id="CHEBI:24875"/>
        <label>1</label>
    </ligand>
</feature>
<dbReference type="GO" id="GO:0004322">
    <property type="term" value="F:ferroxidase activity"/>
    <property type="evidence" value="ECO:0007669"/>
    <property type="project" value="UniProtKB-EC"/>
</dbReference>
<dbReference type="Pfam" id="PF00210">
    <property type="entry name" value="Ferritin"/>
    <property type="match status" value="1"/>
</dbReference>
<dbReference type="AlphaFoldDB" id="A0A183ADQ4"/>
<comment type="function">
    <text evidence="9">Stores iron in a soluble, non-toxic, readily available form. Important for iron homeostasis. Iron is taken up in the ferrous form and deposited as ferric hydroxides after oxidation.</text>
</comment>
<keyword evidence="2 9" id="KW-0409">Iron storage</keyword>
<dbReference type="InterPro" id="IPR009040">
    <property type="entry name" value="Ferritin-like_diiron"/>
</dbReference>
<dbReference type="GO" id="GO:0008198">
    <property type="term" value="F:ferrous iron binding"/>
    <property type="evidence" value="ECO:0007669"/>
    <property type="project" value="TreeGrafter"/>
</dbReference>
<gene>
    <name evidence="11" type="ORF">ECPE_LOCUS5089</name>
</gene>
<keyword evidence="5 8" id="KW-0408">Iron</keyword>
<dbReference type="InterPro" id="IPR012347">
    <property type="entry name" value="Ferritin-like"/>
</dbReference>
<evidence type="ECO:0000256" key="3">
    <source>
        <dbReference type="ARBA" id="ARBA00022723"/>
    </source>
</evidence>
<dbReference type="GO" id="GO:0006826">
    <property type="term" value="P:iron ion transport"/>
    <property type="evidence" value="ECO:0007669"/>
    <property type="project" value="InterPro"/>
</dbReference>
<dbReference type="GO" id="GO:0008199">
    <property type="term" value="F:ferric iron binding"/>
    <property type="evidence" value="ECO:0007669"/>
    <property type="project" value="InterPro"/>
</dbReference>
<evidence type="ECO:0000256" key="1">
    <source>
        <dbReference type="ARBA" id="ARBA00007513"/>
    </source>
</evidence>
<evidence type="ECO:0000256" key="2">
    <source>
        <dbReference type="ARBA" id="ARBA00022434"/>
    </source>
</evidence>
<evidence type="ECO:0000256" key="5">
    <source>
        <dbReference type="ARBA" id="ARBA00023004"/>
    </source>
</evidence>
<comment type="function">
    <text evidence="6">Stores iron in a soluble, non-toxic, readily available form. Important for iron homeostasis. Has ferroxidase activity. Iron is taken up in the ferrous form and deposited as ferric hydroxides after oxidation.</text>
</comment>
<proteinExistence type="inferred from homology"/>
<dbReference type="InterPro" id="IPR001519">
    <property type="entry name" value="Ferritin"/>
</dbReference>
<reference evidence="13" key="1">
    <citation type="submission" date="2016-06" db="UniProtKB">
        <authorList>
            <consortium name="WormBaseParasite"/>
        </authorList>
    </citation>
    <scope>IDENTIFICATION</scope>
</reference>
<feature type="binding site" evidence="8">
    <location>
        <position position="141"/>
    </location>
    <ligand>
        <name>Fe cation</name>
        <dbReference type="ChEBI" id="CHEBI:24875"/>
        <label>1</label>
    </ligand>
</feature>
<sequence>MQSARTGTFPNECETMINQLISLFWSGEQTYMNMSAASASDEISMLGFSEYFRLCCLRMRTIADKLCQFQTTRGGHLILGEVRSMIQMSNWNECTVDKLIHLALDMEKQFEQRLNELCVLAKQKNDSVTAEFVESTLLRDQVHVLKITVNHVNGLKVCENAWIYDTLTMKPFVRQICEMLGSGLTGVGQTCIPEMCVSTTSATGVGRNPCSSGSETCSEYLQSFVNSLRY</sequence>
<dbReference type="SUPFAM" id="SSF47240">
    <property type="entry name" value="Ferritin-like"/>
    <property type="match status" value="1"/>
</dbReference>
<comment type="similarity">
    <text evidence="1 9">Belongs to the ferritin family.</text>
</comment>
<feature type="domain" description="Ferritin-like diiron" evidence="10">
    <location>
        <begin position="7"/>
        <end position="159"/>
    </location>
</feature>
<dbReference type="WBParaSite" id="ECPE_0000510101-mRNA-1">
    <property type="protein sequence ID" value="ECPE_0000510101-mRNA-1"/>
    <property type="gene ID" value="ECPE_0000510101"/>
</dbReference>
<evidence type="ECO:0000256" key="9">
    <source>
        <dbReference type="RuleBase" id="RU361145"/>
    </source>
</evidence>
<dbReference type="InterPro" id="IPR008331">
    <property type="entry name" value="Ferritin_DPS_dom"/>
</dbReference>
<reference evidence="11 12" key="2">
    <citation type="submission" date="2018-11" db="EMBL/GenBank/DDBJ databases">
        <authorList>
            <consortium name="Pathogen Informatics"/>
        </authorList>
    </citation>
    <scope>NUCLEOTIDE SEQUENCE [LARGE SCALE GENOMIC DNA]</scope>
    <source>
        <strain evidence="11 12">Egypt</strain>
    </source>
</reference>
<dbReference type="GO" id="GO:0006879">
    <property type="term" value="P:intracellular iron ion homeostasis"/>
    <property type="evidence" value="ECO:0007669"/>
    <property type="project" value="UniProtKB-KW"/>
</dbReference>
<name>A0A183ADQ4_9TREM</name>
<accession>A0A183ADQ4</accession>
<keyword evidence="12" id="KW-1185">Reference proteome</keyword>
<dbReference type="PANTHER" id="PTHR11431:SF75">
    <property type="entry name" value="FERRITIN"/>
    <property type="match status" value="1"/>
</dbReference>
<dbReference type="EMBL" id="UZAN01041938">
    <property type="protein sequence ID" value="VDP74506.1"/>
    <property type="molecule type" value="Genomic_DNA"/>
</dbReference>
<dbReference type="Proteomes" id="UP000272942">
    <property type="component" value="Unassembled WGS sequence"/>
</dbReference>
<evidence type="ECO:0000256" key="6">
    <source>
        <dbReference type="ARBA" id="ARBA00025111"/>
    </source>
</evidence>